<protein>
    <submittedName>
        <fullName evidence="1">Uncharacterized protein</fullName>
    </submittedName>
</protein>
<evidence type="ECO:0000313" key="1">
    <source>
        <dbReference type="EMBL" id="KAG5262025.1"/>
    </source>
</evidence>
<accession>A0AAV6FLR1</accession>
<dbReference type="Proteomes" id="UP000823561">
    <property type="component" value="Chromosome 23"/>
</dbReference>
<keyword evidence="2" id="KW-1185">Reference proteome</keyword>
<reference evidence="1" key="1">
    <citation type="submission" date="2020-10" db="EMBL/GenBank/DDBJ databases">
        <title>Chromosome-scale genome assembly of the Allis shad, Alosa alosa.</title>
        <authorList>
            <person name="Margot Z."/>
            <person name="Christophe K."/>
            <person name="Cabau C."/>
            <person name="Louis A."/>
            <person name="Berthelot C."/>
            <person name="Parey E."/>
            <person name="Roest Crollius H."/>
            <person name="Montfort J."/>
            <person name="Robinson-Rechavi M."/>
            <person name="Bucao C."/>
            <person name="Bouchez O."/>
            <person name="Gislard M."/>
            <person name="Lluch J."/>
            <person name="Milhes M."/>
            <person name="Lampietro C."/>
            <person name="Lopez Roques C."/>
            <person name="Donnadieu C."/>
            <person name="Braasch I."/>
            <person name="Desvignes T."/>
            <person name="Postlethwait J."/>
            <person name="Bobe J."/>
            <person name="Guiguen Y."/>
        </authorList>
    </citation>
    <scope>NUCLEOTIDE SEQUENCE</scope>
    <source>
        <strain evidence="1">M-15738</strain>
        <tissue evidence="1">Blood</tissue>
    </source>
</reference>
<dbReference type="EMBL" id="JADWDJ010000023">
    <property type="protein sequence ID" value="KAG5262025.1"/>
    <property type="molecule type" value="Genomic_DNA"/>
</dbReference>
<evidence type="ECO:0000313" key="2">
    <source>
        <dbReference type="Proteomes" id="UP000823561"/>
    </source>
</evidence>
<proteinExistence type="predicted"/>
<name>A0AAV6FLR1_9TELE</name>
<sequence length="102" mass="11311">MQVLTTFDGGFSRCSVLVMTNKSQDAIHEANTRGQWSGHGGWIPQDDFLSVEIRSGDADHSLGNSSAYHCVYMCALLTCLRPLRWKWDALMGGRANNSWSST</sequence>
<organism evidence="1 2">
    <name type="scientific">Alosa alosa</name>
    <name type="common">allis shad</name>
    <dbReference type="NCBI Taxonomy" id="278164"/>
    <lineage>
        <taxon>Eukaryota</taxon>
        <taxon>Metazoa</taxon>
        <taxon>Chordata</taxon>
        <taxon>Craniata</taxon>
        <taxon>Vertebrata</taxon>
        <taxon>Euteleostomi</taxon>
        <taxon>Actinopterygii</taxon>
        <taxon>Neopterygii</taxon>
        <taxon>Teleostei</taxon>
        <taxon>Clupei</taxon>
        <taxon>Clupeiformes</taxon>
        <taxon>Clupeoidei</taxon>
        <taxon>Clupeidae</taxon>
        <taxon>Alosa</taxon>
    </lineage>
</organism>
<dbReference type="AlphaFoldDB" id="A0AAV6FLR1"/>
<comment type="caution">
    <text evidence="1">The sequence shown here is derived from an EMBL/GenBank/DDBJ whole genome shotgun (WGS) entry which is preliminary data.</text>
</comment>
<gene>
    <name evidence="1" type="ORF">AALO_G00291280</name>
</gene>